<dbReference type="FunFam" id="3.50.7.10:FF:000001">
    <property type="entry name" value="60 kDa chaperonin"/>
    <property type="match status" value="1"/>
</dbReference>
<dbReference type="InterPro" id="IPR001844">
    <property type="entry name" value="Cpn60/GroEL"/>
</dbReference>
<comment type="similarity">
    <text evidence="1">Belongs to the chaperonin (HSP60) family.</text>
</comment>
<dbReference type="Pfam" id="PF00118">
    <property type="entry name" value="Cpn60_TCP1"/>
    <property type="match status" value="1"/>
</dbReference>
<gene>
    <name evidence="3" type="primary">GroEL</name>
</gene>
<dbReference type="NCBIfam" id="NF000592">
    <property type="entry name" value="PRK00013.1"/>
    <property type="match status" value="1"/>
</dbReference>
<dbReference type="Gene3D" id="3.50.7.10">
    <property type="entry name" value="GroEL"/>
    <property type="match status" value="1"/>
</dbReference>
<dbReference type="Gene3D" id="3.30.260.10">
    <property type="entry name" value="TCP-1-like chaperonin intermediate domain"/>
    <property type="match status" value="1"/>
</dbReference>
<reference evidence="3" key="1">
    <citation type="journal article" date="2017" name="ISME J.">
        <title>Novel chaperonins are prevalent in the virioplankton and demonstrate links to viral biology and ecology.</title>
        <authorList>
            <person name="Marine R.L."/>
            <person name="Nasko D.J."/>
            <person name="Wray J."/>
            <person name="Polson S.W."/>
            <person name="Wommack K.E."/>
        </authorList>
    </citation>
    <scope>NUCLEOTIDE SEQUENCE</scope>
</reference>
<accession>A0A240F7B6</accession>
<dbReference type="NCBIfam" id="NF009487">
    <property type="entry name" value="PRK12849.1"/>
    <property type="match status" value="1"/>
</dbReference>
<organism evidence="3">
    <name type="scientific">uncultured virus</name>
    <dbReference type="NCBI Taxonomy" id="340016"/>
    <lineage>
        <taxon>Viruses</taxon>
        <taxon>environmental samples</taxon>
    </lineage>
</organism>
<name>A0A240F7B6_9VIRU</name>
<evidence type="ECO:0000256" key="2">
    <source>
        <dbReference type="ARBA" id="ARBA00023186"/>
    </source>
</evidence>
<dbReference type="NCBIfam" id="NF009489">
    <property type="entry name" value="PRK12851.1"/>
    <property type="match status" value="1"/>
</dbReference>
<dbReference type="GO" id="GO:0042026">
    <property type="term" value="P:protein refolding"/>
    <property type="evidence" value="ECO:0007669"/>
    <property type="project" value="InterPro"/>
</dbReference>
<dbReference type="Gene3D" id="1.10.560.10">
    <property type="entry name" value="GroEL-like equatorial domain"/>
    <property type="match status" value="1"/>
</dbReference>
<keyword evidence="2" id="KW-0143">Chaperone</keyword>
<evidence type="ECO:0000313" key="3">
    <source>
        <dbReference type="EMBL" id="AQM32688.1"/>
    </source>
</evidence>
<sequence length="531" mass="57174">MGRKYDDNQSLQQKIMNGANKLADNVASTLGPRGRNVLLQEKGKNPFITKDGVTVAHFVSLDDPFENAGASIIKQAAIETNSTAGDGTTTSTVLARAILRESQKYLASGLSPTEMQRGIQLTVKEVTKNLREMAKPVTSISDIEHVATISANNDRSIGKLIAMAFDRVGQDGSITIEESRSTETSLDVTEGFSFHSGFTAGAFITDERRAVMNHENPLVLVTDYKISTVEQILPVLEMVAREGRPLVIVADDIDGQAHAALIMNAMRGTMKVAAIKAPYYGEERRQTLADLAISVGANFISRESGRKLQEVQMVDFGTSNFVESTKNSTIFVGGSADVEQVEERINTLKAEIETTESLEECDAIQKRIVRLASGVAVIRVGGATEVEMIEKKHRIEDALEAVKAAQDSGIVPGGGSTLLRACQKLCITTDNENEIDATNLAAGMAVVKAACFEPVRQMARNAGSSPDLVVEQILNADQGFGWDFRADKLTNLMEDGIIDPVKVTLSALTNAASCAGTLITTNYGIIQTENE</sequence>
<dbReference type="SUPFAM" id="SSF48592">
    <property type="entry name" value="GroEL equatorial domain-like"/>
    <property type="match status" value="1"/>
</dbReference>
<dbReference type="GO" id="GO:0140662">
    <property type="term" value="F:ATP-dependent protein folding chaperone"/>
    <property type="evidence" value="ECO:0007669"/>
    <property type="project" value="InterPro"/>
</dbReference>
<dbReference type="InterPro" id="IPR002423">
    <property type="entry name" value="Cpn60/GroEL/TCP-1"/>
</dbReference>
<dbReference type="SUPFAM" id="SSF54849">
    <property type="entry name" value="GroEL-intermediate domain like"/>
    <property type="match status" value="2"/>
</dbReference>
<evidence type="ECO:0000256" key="1">
    <source>
        <dbReference type="ARBA" id="ARBA00006607"/>
    </source>
</evidence>
<dbReference type="CDD" id="cd03344">
    <property type="entry name" value="GroEL"/>
    <property type="match status" value="1"/>
</dbReference>
<dbReference type="GO" id="GO:0005524">
    <property type="term" value="F:ATP binding"/>
    <property type="evidence" value="ECO:0007669"/>
    <property type="project" value="InterPro"/>
</dbReference>
<dbReference type="NCBIfam" id="NF009488">
    <property type="entry name" value="PRK12850.1"/>
    <property type="match status" value="1"/>
</dbReference>
<dbReference type="EMBL" id="KU595522">
    <property type="protein sequence ID" value="AQM32688.1"/>
    <property type="molecule type" value="Genomic_DNA"/>
</dbReference>
<dbReference type="PANTHER" id="PTHR45633">
    <property type="entry name" value="60 KDA HEAT SHOCK PROTEIN, MITOCHONDRIAL"/>
    <property type="match status" value="1"/>
</dbReference>
<dbReference type="InterPro" id="IPR027413">
    <property type="entry name" value="GROEL-like_equatorial_sf"/>
</dbReference>
<dbReference type="InterPro" id="IPR027409">
    <property type="entry name" value="GroEL-like_apical_dom_sf"/>
</dbReference>
<protein>
    <submittedName>
        <fullName evidence="3">Chaperonin GroEL</fullName>
    </submittedName>
</protein>
<proteinExistence type="inferred from homology"/>
<dbReference type="PRINTS" id="PR00298">
    <property type="entry name" value="CHAPERONIN60"/>
</dbReference>
<dbReference type="InterPro" id="IPR027410">
    <property type="entry name" value="TCP-1-like_intermed_sf"/>
</dbReference>
<dbReference type="SUPFAM" id="SSF52029">
    <property type="entry name" value="GroEL apical domain-like"/>
    <property type="match status" value="1"/>
</dbReference>